<evidence type="ECO:0000313" key="7">
    <source>
        <dbReference type="EMBL" id="SEA89080.1"/>
    </source>
</evidence>
<comment type="subcellular location">
    <subcellularLocation>
        <location evidence="1">Membrane</location>
        <topology evidence="1">Multi-pass membrane protein</topology>
    </subcellularLocation>
</comment>
<feature type="domain" description="Methylamine utilisation protein MauE" evidence="6">
    <location>
        <begin position="4"/>
        <end position="134"/>
    </location>
</feature>
<keyword evidence="8" id="KW-1185">Reference proteome</keyword>
<dbReference type="Pfam" id="PF07291">
    <property type="entry name" value="MauE"/>
    <property type="match status" value="1"/>
</dbReference>
<dbReference type="Proteomes" id="UP000198850">
    <property type="component" value="Unassembled WGS sequence"/>
</dbReference>
<feature type="transmembrane region" description="Helical" evidence="5">
    <location>
        <begin position="49"/>
        <end position="71"/>
    </location>
</feature>
<gene>
    <name evidence="7" type="ORF">SAMN05443550_106180</name>
</gene>
<dbReference type="GO" id="GO:0016020">
    <property type="term" value="C:membrane"/>
    <property type="evidence" value="ECO:0007669"/>
    <property type="project" value="UniProtKB-SubCell"/>
</dbReference>
<accession>A0A1H4EWS1</accession>
<dbReference type="NCBIfam" id="NF045576">
    <property type="entry name" value="BT_3928_fam"/>
    <property type="match status" value="1"/>
</dbReference>
<dbReference type="RefSeq" id="WP_090557213.1">
    <property type="nucleotide sequence ID" value="NZ_FNRA01000006.1"/>
</dbReference>
<dbReference type="STRING" id="425514.SAMN05443550_106180"/>
<keyword evidence="2 5" id="KW-0812">Transmembrane</keyword>
<dbReference type="InterPro" id="IPR009908">
    <property type="entry name" value="Methylamine_util_MauE"/>
</dbReference>
<keyword evidence="4 5" id="KW-0472">Membrane</keyword>
<dbReference type="GO" id="GO:0030416">
    <property type="term" value="P:methylamine metabolic process"/>
    <property type="evidence" value="ECO:0007669"/>
    <property type="project" value="InterPro"/>
</dbReference>
<evidence type="ECO:0000256" key="1">
    <source>
        <dbReference type="ARBA" id="ARBA00004141"/>
    </source>
</evidence>
<reference evidence="7 8" key="1">
    <citation type="submission" date="2016-10" db="EMBL/GenBank/DDBJ databases">
        <authorList>
            <person name="de Groot N.N."/>
        </authorList>
    </citation>
    <scope>NUCLEOTIDE SEQUENCE [LARGE SCALE GENOMIC DNA]</scope>
    <source>
        <strain evidence="7 8">DSM 19033</strain>
    </source>
</reference>
<organism evidence="7 8">
    <name type="scientific">Pedobacter hartonius</name>
    <dbReference type="NCBI Taxonomy" id="425514"/>
    <lineage>
        <taxon>Bacteria</taxon>
        <taxon>Pseudomonadati</taxon>
        <taxon>Bacteroidota</taxon>
        <taxon>Sphingobacteriia</taxon>
        <taxon>Sphingobacteriales</taxon>
        <taxon>Sphingobacteriaceae</taxon>
        <taxon>Pedobacter</taxon>
    </lineage>
</organism>
<dbReference type="AlphaFoldDB" id="A0A1H4EWS1"/>
<protein>
    <submittedName>
        <fullName evidence="7">Uncharacterized membrane protein YphA, DoxX/SURF4 family</fullName>
    </submittedName>
</protein>
<dbReference type="OrthoDB" id="648842at2"/>
<feature type="transmembrane region" description="Helical" evidence="5">
    <location>
        <begin position="119"/>
        <end position="140"/>
    </location>
</feature>
<evidence type="ECO:0000313" key="8">
    <source>
        <dbReference type="Proteomes" id="UP000198850"/>
    </source>
</evidence>
<evidence type="ECO:0000259" key="6">
    <source>
        <dbReference type="Pfam" id="PF07291"/>
    </source>
</evidence>
<name>A0A1H4EWS1_9SPHI</name>
<keyword evidence="3 5" id="KW-1133">Transmembrane helix</keyword>
<feature type="transmembrane region" description="Helical" evidence="5">
    <location>
        <begin position="78"/>
        <end position="99"/>
    </location>
</feature>
<evidence type="ECO:0000256" key="2">
    <source>
        <dbReference type="ARBA" id="ARBA00022692"/>
    </source>
</evidence>
<sequence>MNKVALNFSRIFVGVLFIFSGLIKANDTLGFGYKLEEYFDVFHISFFSPYATGIAMILCVLEIVLGALLLLGFWNRKVASGLLGIIIFFTFLTFVSAAFKVVTSCGCFGDAIPLTPWQSFSKDLLLLLLIVYLFIQRNAIVPLTQNAGIQKITMIAVVALSFIFAIYTYSYLPVIDFLPYKIGVSLPESMKIPEGAVPDEYQIMYQLKNKSTGETKEMSDKDYLKTEIWKDTNWQIVGDPVQKLIKKGYEPKIKDLIISDAAGTSYTKELLENPYYNLIIVAYNLNHTNEEAIGKLNALTLDATEQFNIRTVLLTSNSAQDAEAFSKRNKLLSEIFYADAVPLKSMVRANPGILLLRNGVVINKWSYQSAPSFEQLKTTYFDK</sequence>
<dbReference type="EMBL" id="FNRA01000006">
    <property type="protein sequence ID" value="SEA89080.1"/>
    <property type="molecule type" value="Genomic_DNA"/>
</dbReference>
<evidence type="ECO:0000256" key="4">
    <source>
        <dbReference type="ARBA" id="ARBA00023136"/>
    </source>
</evidence>
<proteinExistence type="predicted"/>
<feature type="transmembrane region" description="Helical" evidence="5">
    <location>
        <begin position="152"/>
        <end position="172"/>
    </location>
</feature>
<evidence type="ECO:0000256" key="3">
    <source>
        <dbReference type="ARBA" id="ARBA00022989"/>
    </source>
</evidence>
<evidence type="ECO:0000256" key="5">
    <source>
        <dbReference type="SAM" id="Phobius"/>
    </source>
</evidence>